<comment type="caution">
    <text evidence="1">The sequence shown here is derived from an EMBL/GenBank/DDBJ whole genome shotgun (WGS) entry which is preliminary data.</text>
</comment>
<dbReference type="EMBL" id="JAGETZ010000001">
    <property type="protein sequence ID" value="MBO2007595.1"/>
    <property type="molecule type" value="Genomic_DNA"/>
</dbReference>
<accession>A0ABS3Q8M5</accession>
<dbReference type="Proteomes" id="UP000664369">
    <property type="component" value="Unassembled WGS sequence"/>
</dbReference>
<reference evidence="1 2" key="1">
    <citation type="submission" date="2021-03" db="EMBL/GenBank/DDBJ databases">
        <authorList>
            <person name="Kim M.K."/>
        </authorList>
    </citation>
    <scope>NUCLEOTIDE SEQUENCE [LARGE SCALE GENOMIC DNA]</scope>
    <source>
        <strain evidence="1 2">BT442</strain>
    </source>
</reference>
<protein>
    <recommendedName>
        <fullName evidence="3">Transposase</fullName>
    </recommendedName>
</protein>
<proteinExistence type="predicted"/>
<evidence type="ECO:0000313" key="2">
    <source>
        <dbReference type="Proteomes" id="UP000664369"/>
    </source>
</evidence>
<sequence length="95" mass="10250">MVNHFRSVNAHRLLTGEGDPFLSSAPLILSTNLDAKKNSRNQVQVAGANQQGSMSIADSAALEKDLAAARKEIALLTSHLADKERIIQLLERGSK</sequence>
<name>A0ABS3Q8M5_9BACT</name>
<evidence type="ECO:0000313" key="1">
    <source>
        <dbReference type="EMBL" id="MBO2007595.1"/>
    </source>
</evidence>
<gene>
    <name evidence="1" type="ORF">J4E00_00935</name>
</gene>
<evidence type="ECO:0008006" key="3">
    <source>
        <dbReference type="Google" id="ProtNLM"/>
    </source>
</evidence>
<organism evidence="1 2">
    <name type="scientific">Hymenobacter negativus</name>
    <dbReference type="NCBI Taxonomy" id="2795026"/>
    <lineage>
        <taxon>Bacteria</taxon>
        <taxon>Pseudomonadati</taxon>
        <taxon>Bacteroidota</taxon>
        <taxon>Cytophagia</taxon>
        <taxon>Cytophagales</taxon>
        <taxon>Hymenobacteraceae</taxon>
        <taxon>Hymenobacter</taxon>
    </lineage>
</organism>
<keyword evidence="2" id="KW-1185">Reference proteome</keyword>